<protein>
    <submittedName>
        <fullName evidence="1">Uncharacterized protein</fullName>
    </submittedName>
</protein>
<feature type="non-terminal residue" evidence="1">
    <location>
        <position position="55"/>
    </location>
</feature>
<name>A0ABQ5G0Y4_9ASTR</name>
<gene>
    <name evidence="1" type="ORF">Tco_1028554</name>
</gene>
<dbReference type="Proteomes" id="UP001151760">
    <property type="component" value="Unassembled WGS sequence"/>
</dbReference>
<evidence type="ECO:0000313" key="1">
    <source>
        <dbReference type="EMBL" id="GJT69268.1"/>
    </source>
</evidence>
<comment type="caution">
    <text evidence="1">The sequence shown here is derived from an EMBL/GenBank/DDBJ whole genome shotgun (WGS) entry which is preliminary data.</text>
</comment>
<evidence type="ECO:0000313" key="2">
    <source>
        <dbReference type="Proteomes" id="UP001151760"/>
    </source>
</evidence>
<reference evidence="1" key="1">
    <citation type="journal article" date="2022" name="Int. J. Mol. Sci.">
        <title>Draft Genome of Tanacetum Coccineum: Genomic Comparison of Closely Related Tanacetum-Family Plants.</title>
        <authorList>
            <person name="Yamashiro T."/>
            <person name="Shiraishi A."/>
            <person name="Nakayama K."/>
            <person name="Satake H."/>
        </authorList>
    </citation>
    <scope>NUCLEOTIDE SEQUENCE</scope>
</reference>
<reference evidence="1" key="2">
    <citation type="submission" date="2022-01" db="EMBL/GenBank/DDBJ databases">
        <authorList>
            <person name="Yamashiro T."/>
            <person name="Shiraishi A."/>
            <person name="Satake H."/>
            <person name="Nakayama K."/>
        </authorList>
    </citation>
    <scope>NUCLEOTIDE SEQUENCE</scope>
</reference>
<keyword evidence="2" id="KW-1185">Reference proteome</keyword>
<proteinExistence type="predicted"/>
<accession>A0ABQ5G0Y4</accession>
<organism evidence="1 2">
    <name type="scientific">Tanacetum coccineum</name>
    <dbReference type="NCBI Taxonomy" id="301880"/>
    <lineage>
        <taxon>Eukaryota</taxon>
        <taxon>Viridiplantae</taxon>
        <taxon>Streptophyta</taxon>
        <taxon>Embryophyta</taxon>
        <taxon>Tracheophyta</taxon>
        <taxon>Spermatophyta</taxon>
        <taxon>Magnoliopsida</taxon>
        <taxon>eudicotyledons</taxon>
        <taxon>Gunneridae</taxon>
        <taxon>Pentapetalae</taxon>
        <taxon>asterids</taxon>
        <taxon>campanulids</taxon>
        <taxon>Asterales</taxon>
        <taxon>Asteraceae</taxon>
        <taxon>Asteroideae</taxon>
        <taxon>Anthemideae</taxon>
        <taxon>Anthemidinae</taxon>
        <taxon>Tanacetum</taxon>
    </lineage>
</organism>
<dbReference type="EMBL" id="BQNB010017973">
    <property type="protein sequence ID" value="GJT69268.1"/>
    <property type="molecule type" value="Genomic_DNA"/>
</dbReference>
<sequence>MILESVEHGPFIWPTVEENGVIRTKKYAKLSAAEKIQADCDMKATNIILQGLPSD</sequence>